<sequence length="329" mass="37607">MSQNFVSIANNKNVSISTPTTQVIPPMPMPRREIKLIGKSEVISLNSVKVAVKKELNLVPENEEFQENVATVSATSFDPSSLFLKPQYDDLVPGPSHLQNDLLNSSQPSYLTSEDDATSSSSNQTNVIRMLDDSDPRCSKFYRGRLRRYACRICIAEENSLKMLLVHLQLHEEGSGAIPCPECGWFVMPNKLQHHHGHHHKHLRRKPPKTTPKLWYYQCPECNALLTQIERYREHEAMHEQGEGVICPEEGCGWLVKVLGMHRERWHLKDGEATRYKVKHSRKIKIMKKRIHKPLTTPMAKPRRKKKKAGNAVEQKLMSQPALAVLPDF</sequence>
<organism evidence="3 4">
    <name type="scientific">Orchesella dallaii</name>
    <dbReference type="NCBI Taxonomy" id="48710"/>
    <lineage>
        <taxon>Eukaryota</taxon>
        <taxon>Metazoa</taxon>
        <taxon>Ecdysozoa</taxon>
        <taxon>Arthropoda</taxon>
        <taxon>Hexapoda</taxon>
        <taxon>Collembola</taxon>
        <taxon>Entomobryomorpha</taxon>
        <taxon>Entomobryoidea</taxon>
        <taxon>Orchesellidae</taxon>
        <taxon>Orchesellinae</taxon>
        <taxon>Orchesella</taxon>
    </lineage>
</organism>
<name>A0ABP1PKQ4_9HEXA</name>
<proteinExistence type="predicted"/>
<feature type="domain" description="C2H2-type" evidence="2">
    <location>
        <begin position="180"/>
        <end position="202"/>
    </location>
</feature>
<keyword evidence="4" id="KW-1185">Reference proteome</keyword>
<dbReference type="SMART" id="SM00355">
    <property type="entry name" value="ZnF_C2H2"/>
    <property type="match status" value="3"/>
</dbReference>
<evidence type="ECO:0000259" key="2">
    <source>
        <dbReference type="PROSITE" id="PS00028"/>
    </source>
</evidence>
<feature type="region of interest" description="Disordered" evidence="1">
    <location>
        <begin position="95"/>
        <end position="128"/>
    </location>
</feature>
<evidence type="ECO:0000313" key="4">
    <source>
        <dbReference type="Proteomes" id="UP001642540"/>
    </source>
</evidence>
<dbReference type="InterPro" id="IPR013087">
    <property type="entry name" value="Znf_C2H2_type"/>
</dbReference>
<feature type="compositionally biased region" description="Polar residues" evidence="1">
    <location>
        <begin position="97"/>
        <end position="127"/>
    </location>
</feature>
<dbReference type="PROSITE" id="PS00028">
    <property type="entry name" value="ZINC_FINGER_C2H2_1"/>
    <property type="match status" value="2"/>
</dbReference>
<dbReference type="Proteomes" id="UP001642540">
    <property type="component" value="Unassembled WGS sequence"/>
</dbReference>
<accession>A0ABP1PKQ4</accession>
<gene>
    <name evidence="3" type="ORF">ODALV1_LOCUS475</name>
</gene>
<protein>
    <recommendedName>
        <fullName evidence="2">C2H2-type domain-containing protein</fullName>
    </recommendedName>
</protein>
<evidence type="ECO:0000313" key="3">
    <source>
        <dbReference type="EMBL" id="CAL8068815.1"/>
    </source>
</evidence>
<evidence type="ECO:0000256" key="1">
    <source>
        <dbReference type="SAM" id="MobiDB-lite"/>
    </source>
</evidence>
<dbReference type="EMBL" id="CAXLJM020000002">
    <property type="protein sequence ID" value="CAL8068815.1"/>
    <property type="molecule type" value="Genomic_DNA"/>
</dbReference>
<reference evidence="3 4" key="1">
    <citation type="submission" date="2024-08" db="EMBL/GenBank/DDBJ databases">
        <authorList>
            <person name="Cucini C."/>
            <person name="Frati F."/>
        </authorList>
    </citation>
    <scope>NUCLEOTIDE SEQUENCE [LARGE SCALE GENOMIC DNA]</scope>
</reference>
<feature type="domain" description="C2H2-type" evidence="2">
    <location>
        <begin position="219"/>
        <end position="239"/>
    </location>
</feature>
<comment type="caution">
    <text evidence="3">The sequence shown here is derived from an EMBL/GenBank/DDBJ whole genome shotgun (WGS) entry which is preliminary data.</text>
</comment>